<dbReference type="HOGENOM" id="CLU_1939667_0_0_1"/>
<evidence type="ECO:0000256" key="4">
    <source>
        <dbReference type="ARBA" id="ARBA00023204"/>
    </source>
</evidence>
<keyword evidence="2" id="KW-0227">DNA damage</keyword>
<organism evidence="6 7">
    <name type="scientific">Uncinula necator</name>
    <name type="common">Grape powdery mildew</name>
    <dbReference type="NCBI Taxonomy" id="52586"/>
    <lineage>
        <taxon>Eukaryota</taxon>
        <taxon>Fungi</taxon>
        <taxon>Dikarya</taxon>
        <taxon>Ascomycota</taxon>
        <taxon>Pezizomycotina</taxon>
        <taxon>Leotiomycetes</taxon>
        <taxon>Erysiphales</taxon>
        <taxon>Erysiphaceae</taxon>
        <taxon>Erysiphe</taxon>
    </lineage>
</organism>
<dbReference type="InterPro" id="IPR009072">
    <property type="entry name" value="Histone-fold"/>
</dbReference>
<evidence type="ECO:0000256" key="1">
    <source>
        <dbReference type="ARBA" id="ARBA00006612"/>
    </source>
</evidence>
<accession>A0A0B1P4D2</accession>
<dbReference type="STRING" id="52586.A0A0B1P4D2"/>
<sequence>MTKINSELEEQLKASLWHKIGTLVTSETKNLSIQYDMPIKATPQFIGSLTEMVWAQIENVAMDLEAFANHAGRTTVGTDDEAQGKNRTVKEKIKKPSESNPNPVSNKRTYTTRMSLFKVKDRFALSSCEG</sequence>
<evidence type="ECO:0000256" key="3">
    <source>
        <dbReference type="ARBA" id="ARBA00023125"/>
    </source>
</evidence>
<evidence type="ECO:0000313" key="7">
    <source>
        <dbReference type="Proteomes" id="UP000030854"/>
    </source>
</evidence>
<dbReference type="GO" id="GO:0006281">
    <property type="term" value="P:DNA repair"/>
    <property type="evidence" value="ECO:0007669"/>
    <property type="project" value="UniProtKB-KW"/>
</dbReference>
<dbReference type="InterPro" id="IPR029003">
    <property type="entry name" value="CENP-S/Mhf1"/>
</dbReference>
<name>A0A0B1P4D2_UNCNE</name>
<feature type="region of interest" description="Disordered" evidence="5">
    <location>
        <begin position="72"/>
        <end position="111"/>
    </location>
</feature>
<dbReference type="GO" id="GO:0000712">
    <property type="term" value="P:resolution of meiotic recombination intermediates"/>
    <property type="evidence" value="ECO:0007669"/>
    <property type="project" value="TreeGrafter"/>
</dbReference>
<evidence type="ECO:0000256" key="2">
    <source>
        <dbReference type="ARBA" id="ARBA00022763"/>
    </source>
</evidence>
<feature type="compositionally biased region" description="Basic and acidic residues" evidence="5">
    <location>
        <begin position="82"/>
        <end position="97"/>
    </location>
</feature>
<dbReference type="GO" id="GO:0031297">
    <property type="term" value="P:replication fork processing"/>
    <property type="evidence" value="ECO:0007669"/>
    <property type="project" value="TreeGrafter"/>
</dbReference>
<evidence type="ECO:0000256" key="5">
    <source>
        <dbReference type="SAM" id="MobiDB-lite"/>
    </source>
</evidence>
<dbReference type="PANTHER" id="PTHR22980">
    <property type="entry name" value="CORTISTATIN"/>
    <property type="match status" value="1"/>
</dbReference>
<keyword evidence="7" id="KW-1185">Reference proteome</keyword>
<dbReference type="GO" id="GO:0046982">
    <property type="term" value="F:protein heterodimerization activity"/>
    <property type="evidence" value="ECO:0007669"/>
    <property type="project" value="InterPro"/>
</dbReference>
<dbReference type="Pfam" id="PF15630">
    <property type="entry name" value="CENP-S"/>
    <property type="match status" value="1"/>
</dbReference>
<dbReference type="GO" id="GO:0071821">
    <property type="term" value="C:FANCM-MHF complex"/>
    <property type="evidence" value="ECO:0007669"/>
    <property type="project" value="InterPro"/>
</dbReference>
<reference evidence="6 7" key="1">
    <citation type="journal article" date="2014" name="BMC Genomics">
        <title>Adaptive genomic structural variation in the grape powdery mildew pathogen, Erysiphe necator.</title>
        <authorList>
            <person name="Jones L."/>
            <person name="Riaz S."/>
            <person name="Morales-Cruz A."/>
            <person name="Amrine K.C."/>
            <person name="McGuire B."/>
            <person name="Gubler W.D."/>
            <person name="Walker M.A."/>
            <person name="Cantu D."/>
        </authorList>
    </citation>
    <scope>NUCLEOTIDE SEQUENCE [LARGE SCALE GENOMIC DNA]</scope>
    <source>
        <strain evidence="7">c</strain>
    </source>
</reference>
<protein>
    <submittedName>
        <fullName evidence="6">Putative apoptosis-inducing taf9-like domain 1 family</fullName>
    </submittedName>
</protein>
<dbReference type="AlphaFoldDB" id="A0A0B1P4D2"/>
<dbReference type="SUPFAM" id="SSF47113">
    <property type="entry name" value="Histone-fold"/>
    <property type="match status" value="1"/>
</dbReference>
<gene>
    <name evidence="6" type="ORF">EV44_g4792</name>
</gene>
<dbReference type="Gene3D" id="1.10.20.10">
    <property type="entry name" value="Histone, subunit A"/>
    <property type="match status" value="1"/>
</dbReference>
<dbReference type="GO" id="GO:0003682">
    <property type="term" value="F:chromatin binding"/>
    <property type="evidence" value="ECO:0007669"/>
    <property type="project" value="TreeGrafter"/>
</dbReference>
<proteinExistence type="inferred from homology"/>
<dbReference type="PANTHER" id="PTHR22980:SF0">
    <property type="entry name" value="CENTROMERE PROTEIN S"/>
    <property type="match status" value="1"/>
</dbReference>
<dbReference type="CDD" id="cd22919">
    <property type="entry name" value="HFD_CENP-S"/>
    <property type="match status" value="1"/>
</dbReference>
<feature type="compositionally biased region" description="Polar residues" evidence="5">
    <location>
        <begin position="98"/>
        <end position="111"/>
    </location>
</feature>
<evidence type="ECO:0000313" key="6">
    <source>
        <dbReference type="EMBL" id="KHJ32185.1"/>
    </source>
</evidence>
<comment type="similarity">
    <text evidence="1">Belongs to the TAF9 family. CENP-S/MHF1 subfamily.</text>
</comment>
<dbReference type="Proteomes" id="UP000030854">
    <property type="component" value="Unassembled WGS sequence"/>
</dbReference>
<comment type="caution">
    <text evidence="6">The sequence shown here is derived from an EMBL/GenBank/DDBJ whole genome shotgun (WGS) entry which is preliminary data.</text>
</comment>
<dbReference type="EMBL" id="JNVN01002257">
    <property type="protein sequence ID" value="KHJ32185.1"/>
    <property type="molecule type" value="Genomic_DNA"/>
</dbReference>
<keyword evidence="3" id="KW-0238">DNA-binding</keyword>
<dbReference type="GO" id="GO:0003677">
    <property type="term" value="F:DNA binding"/>
    <property type="evidence" value="ECO:0007669"/>
    <property type="project" value="UniProtKB-KW"/>
</dbReference>
<keyword evidence="4" id="KW-0234">DNA repair</keyword>